<keyword evidence="1" id="KW-1185">Reference proteome</keyword>
<proteinExistence type="predicted"/>
<dbReference type="KEGG" id="ghi:107962998"/>
<reference evidence="1" key="1">
    <citation type="journal article" date="2020" name="Nat. Genet.">
        <title>Genomic diversifications of five Gossypium allopolyploid species and their impact on cotton improvement.</title>
        <authorList>
            <person name="Chen Z.J."/>
            <person name="Sreedasyam A."/>
            <person name="Ando A."/>
            <person name="Song Q."/>
            <person name="De Santiago L.M."/>
            <person name="Hulse-Kemp A.M."/>
            <person name="Ding M."/>
            <person name="Ye W."/>
            <person name="Kirkbride R.C."/>
            <person name="Jenkins J."/>
            <person name="Plott C."/>
            <person name="Lovell J."/>
            <person name="Lin Y.M."/>
            <person name="Vaughn R."/>
            <person name="Liu B."/>
            <person name="Simpson S."/>
            <person name="Scheffler B.E."/>
            <person name="Wen L."/>
            <person name="Saski C.A."/>
            <person name="Grover C.E."/>
            <person name="Hu G."/>
            <person name="Conover J.L."/>
            <person name="Carlson J.W."/>
            <person name="Shu S."/>
            <person name="Boston L.B."/>
            <person name="Williams M."/>
            <person name="Peterson D.G."/>
            <person name="McGee K."/>
            <person name="Jones D.C."/>
            <person name="Wendel J.F."/>
            <person name="Stelly D.M."/>
            <person name="Grimwood J."/>
            <person name="Schmutz J."/>
        </authorList>
    </citation>
    <scope>NUCLEOTIDE SEQUENCE [LARGE SCALE GENOMIC DNA]</scope>
    <source>
        <strain evidence="1">cv. TM-1</strain>
    </source>
</reference>
<organism evidence="1 2">
    <name type="scientific">Gossypium hirsutum</name>
    <name type="common">Upland cotton</name>
    <name type="synonym">Gossypium mexicanum</name>
    <dbReference type="NCBI Taxonomy" id="3635"/>
    <lineage>
        <taxon>Eukaryota</taxon>
        <taxon>Viridiplantae</taxon>
        <taxon>Streptophyta</taxon>
        <taxon>Embryophyta</taxon>
        <taxon>Tracheophyta</taxon>
        <taxon>Spermatophyta</taxon>
        <taxon>Magnoliopsida</taxon>
        <taxon>eudicotyledons</taxon>
        <taxon>Gunneridae</taxon>
        <taxon>Pentapetalae</taxon>
        <taxon>rosids</taxon>
        <taxon>malvids</taxon>
        <taxon>Malvales</taxon>
        <taxon>Malvaceae</taxon>
        <taxon>Malvoideae</taxon>
        <taxon>Gossypium</taxon>
    </lineage>
</organism>
<dbReference type="PANTHER" id="PTHR15503">
    <property type="entry name" value="LDOC1 RELATED"/>
    <property type="match status" value="1"/>
</dbReference>
<dbReference type="SUPFAM" id="SSF56672">
    <property type="entry name" value="DNA/RNA polymerases"/>
    <property type="match status" value="1"/>
</dbReference>
<accession>A0A1U8PVB1</accession>
<evidence type="ECO:0000313" key="2">
    <source>
        <dbReference type="RefSeq" id="XP_016755092.1"/>
    </source>
</evidence>
<dbReference type="AlphaFoldDB" id="A0A1U8PVB1"/>
<dbReference type="Gene3D" id="2.40.70.10">
    <property type="entry name" value="Acid Proteases"/>
    <property type="match status" value="1"/>
</dbReference>
<protein>
    <submittedName>
        <fullName evidence="2">Uncharacterized protein</fullName>
    </submittedName>
</protein>
<dbReference type="InterPro" id="IPR032567">
    <property type="entry name" value="RTL1-rel"/>
</dbReference>
<dbReference type="InterPro" id="IPR043502">
    <property type="entry name" value="DNA/RNA_pol_sf"/>
</dbReference>
<reference evidence="2" key="2">
    <citation type="submission" date="2025-08" db="UniProtKB">
        <authorList>
            <consortium name="RefSeq"/>
        </authorList>
    </citation>
    <scope>IDENTIFICATION</scope>
</reference>
<evidence type="ECO:0000313" key="1">
    <source>
        <dbReference type="Proteomes" id="UP000818029"/>
    </source>
</evidence>
<dbReference type="RefSeq" id="XP_016755092.1">
    <property type="nucleotide sequence ID" value="XM_016899603.1"/>
</dbReference>
<dbReference type="GeneID" id="107962998"/>
<dbReference type="PANTHER" id="PTHR15503:SF45">
    <property type="entry name" value="RNA-DIRECTED DNA POLYMERASE HOMOLOG"/>
    <property type="match status" value="1"/>
</dbReference>
<dbReference type="PaxDb" id="3635-A0A1U8PVB1"/>
<dbReference type="STRING" id="3635.A0A1U8PVB1"/>
<gene>
    <name evidence="2" type="primary">LOC107962998</name>
</gene>
<dbReference type="Proteomes" id="UP000818029">
    <property type="component" value="Chromosome A06"/>
</dbReference>
<dbReference type="Gene3D" id="3.10.10.10">
    <property type="entry name" value="HIV Type 1 Reverse Transcriptase, subunit A, domain 1"/>
    <property type="match status" value="1"/>
</dbReference>
<dbReference type="Pfam" id="PF08284">
    <property type="entry name" value="RVP_2"/>
    <property type="match status" value="1"/>
</dbReference>
<name>A0A1U8PVB1_GOSHI</name>
<sequence length="198" mass="22611">MDGRRCEFMNLTEGDRSVAKYEVKFLRLSNYARGMVVSEYEKCIRFEDGLKDNLRVLTECSVGSARVVFLANLMELPFREFDLILGIDWLVEHRVSLDCMIKRIVLRIKDDKEKGCGEYLAYVSASVSGDSSIKGIRIVRDFLDAFPEELPGLPLNQEVEFSMELLPGTAPAPVLFVKKHDGSMRMCIDYRQLNKLTV</sequence>
<dbReference type="InterPro" id="IPR021109">
    <property type="entry name" value="Peptidase_aspartic_dom_sf"/>
</dbReference>